<dbReference type="InterPro" id="IPR038116">
    <property type="entry name" value="TrpR-like_sf"/>
</dbReference>
<evidence type="ECO:0000313" key="2">
    <source>
        <dbReference type="EMBL" id="CAD9285719.1"/>
    </source>
</evidence>
<accession>A0A7S1V2I4</accession>
<reference evidence="2" key="1">
    <citation type="submission" date="2021-01" db="EMBL/GenBank/DDBJ databases">
        <authorList>
            <person name="Corre E."/>
            <person name="Pelletier E."/>
            <person name="Niang G."/>
            <person name="Scheremetjew M."/>
            <person name="Finn R."/>
            <person name="Kale V."/>
            <person name="Holt S."/>
            <person name="Cochrane G."/>
            <person name="Meng A."/>
            <person name="Brown T."/>
            <person name="Cohen L."/>
        </authorList>
    </citation>
    <scope>NUCLEOTIDE SEQUENCE</scope>
    <source>
        <strain evidence="2">ATCC 50979</strain>
    </source>
</reference>
<dbReference type="Gene3D" id="1.10.1270.10">
    <property type="entry name" value="TrpR-like"/>
    <property type="match status" value="1"/>
</dbReference>
<sequence length="424" mass="47002">MRRRARQCGGGESDSLAAALTGVVARHVREKQKRGVSVPLAARASIALAVHRGGSTQREIGERYGVSASTVGRYARAAQRVVRRRRQWTSEELRREVTTALRAGKRGGQRKVPTLCAVRHGPCVRKMYAERSTLYLSEVKEELGRRFGRSSGQPGAVSLPTLCRFVKHKLGLARRRLCGRPLHRAGVTGENLRKRREFVAEWFGSSANLRRVGTHDELDDQRGWTMAKEGVLPAQVFFEDETGVNRHTLQRNYGRGARRGADPVAPLVDAPRGQHHSVLIGMSSTGIVAHTTQVKGRGHGTKGTEFAHFIETLLGPAMLESARQSGLPSQSTLYLVMDNASIHHTSEVQAAAARVSSRIVLTYLPPYASTMNPVELLNSDLKAALRRREATRGATLSNLINRCVREDLRDTERYTGYYHHCGWH</sequence>
<dbReference type="PANTHER" id="PTHR46564">
    <property type="entry name" value="TRANSPOSASE"/>
    <property type="match status" value="1"/>
</dbReference>
<dbReference type="PANTHER" id="PTHR46564:SF1">
    <property type="entry name" value="TRANSPOSASE"/>
    <property type="match status" value="1"/>
</dbReference>
<dbReference type="InterPro" id="IPR036397">
    <property type="entry name" value="RNaseH_sf"/>
</dbReference>
<evidence type="ECO:0000259" key="1">
    <source>
        <dbReference type="Pfam" id="PF13358"/>
    </source>
</evidence>
<gene>
    <name evidence="2" type="ORF">SSP0437_LOCUS312</name>
</gene>
<feature type="domain" description="Tc1-like transposase DDE" evidence="1">
    <location>
        <begin position="236"/>
        <end position="392"/>
    </location>
</feature>
<dbReference type="Pfam" id="PF13358">
    <property type="entry name" value="DDE_3"/>
    <property type="match status" value="1"/>
</dbReference>
<protein>
    <recommendedName>
        <fullName evidence="1">Tc1-like transposase DDE domain-containing protein</fullName>
    </recommendedName>
</protein>
<dbReference type="AlphaFoldDB" id="A0A7S1V2I4"/>
<dbReference type="SUPFAM" id="SSF48295">
    <property type="entry name" value="TrpR-like"/>
    <property type="match status" value="1"/>
</dbReference>
<proteinExistence type="predicted"/>
<name>A0A7S1V2I4_9EUKA</name>
<dbReference type="InterPro" id="IPR038717">
    <property type="entry name" value="Tc1-like_DDE_dom"/>
</dbReference>
<dbReference type="GO" id="GO:0043565">
    <property type="term" value="F:sequence-specific DNA binding"/>
    <property type="evidence" value="ECO:0007669"/>
    <property type="project" value="InterPro"/>
</dbReference>
<dbReference type="InterPro" id="IPR010921">
    <property type="entry name" value="Trp_repressor/repl_initiator"/>
</dbReference>
<dbReference type="Gene3D" id="3.30.420.10">
    <property type="entry name" value="Ribonuclease H-like superfamily/Ribonuclease H"/>
    <property type="match status" value="1"/>
</dbReference>
<organism evidence="2">
    <name type="scientific">Sexangularia sp. CB-2014</name>
    <dbReference type="NCBI Taxonomy" id="1486929"/>
    <lineage>
        <taxon>Eukaryota</taxon>
        <taxon>Amoebozoa</taxon>
        <taxon>Tubulinea</taxon>
        <taxon>Elardia</taxon>
        <taxon>Arcellinida</taxon>
        <taxon>Arcellinida incertae sedis</taxon>
        <taxon>Sexangularia</taxon>
    </lineage>
</organism>
<dbReference type="EMBL" id="HBGL01000405">
    <property type="protein sequence ID" value="CAD9285719.1"/>
    <property type="molecule type" value="Transcribed_RNA"/>
</dbReference>